<keyword evidence="10" id="KW-1185">Reference proteome</keyword>
<evidence type="ECO:0000256" key="7">
    <source>
        <dbReference type="ARBA" id="ARBA00047428"/>
    </source>
</evidence>
<sequence>MRDLSPPSQRPSVFSSTRTKILDLGDLLAALAPRREKGEKVVFTNGCFDLLHAGHIEVLEKARQLGQILIVALNTDRSVSNLKGPNRPIVPETNRAVVMAALECVSYVTFFDEETPRLLIERILPDVLVKGGDWPVERIVGSDIVLARNGTVRSIPLVPDSSTTGLIDRILSRYSSPRG</sequence>
<evidence type="ECO:0000259" key="8">
    <source>
        <dbReference type="Pfam" id="PF01467"/>
    </source>
</evidence>
<evidence type="ECO:0000256" key="1">
    <source>
        <dbReference type="ARBA" id="ARBA00012519"/>
    </source>
</evidence>
<gene>
    <name evidence="9" type="ORF">UBAL3_79520068</name>
</gene>
<evidence type="ECO:0000256" key="6">
    <source>
        <dbReference type="ARBA" id="ARBA00023277"/>
    </source>
</evidence>
<keyword evidence="3 9" id="KW-0548">Nucleotidyltransferase</keyword>
<dbReference type="PANTHER" id="PTHR43793">
    <property type="entry name" value="FAD SYNTHASE"/>
    <property type="match status" value="1"/>
</dbReference>
<dbReference type="Pfam" id="PF01467">
    <property type="entry name" value="CTP_transf_like"/>
    <property type="match status" value="1"/>
</dbReference>
<accession>C6HVQ0</accession>
<reference evidence="9 10" key="1">
    <citation type="journal article" date="2009" name="Appl. Environ. Microbiol.">
        <title>Community genomic and proteomic analyses of chemoautotrophic iron-oxidizing "Leptospirillum rubarum" (Group II) and "Leptospirillum ferrodiazotrophum" (Group III) bacteria in acid mine drainage biofilms.</title>
        <authorList>
            <person name="Goltsman D.S."/>
            <person name="Denef V.J."/>
            <person name="Singer S.W."/>
            <person name="VerBerkmoes N.C."/>
            <person name="Lefsrud M."/>
            <person name="Mueller R.S."/>
            <person name="Dick G.J."/>
            <person name="Sun C.L."/>
            <person name="Wheeler K.E."/>
            <person name="Zemla A."/>
            <person name="Baker B.J."/>
            <person name="Hauser L."/>
            <person name="Land M."/>
            <person name="Shah M.B."/>
            <person name="Thelen M.P."/>
            <person name="Hettich R.L."/>
            <person name="Banfield J.F."/>
        </authorList>
    </citation>
    <scope>NUCLEOTIDE SEQUENCE [LARGE SCALE GENOMIC DNA]</scope>
</reference>
<dbReference type="SUPFAM" id="SSF52374">
    <property type="entry name" value="Nucleotidylyl transferase"/>
    <property type="match status" value="1"/>
</dbReference>
<dbReference type="InterPro" id="IPR011914">
    <property type="entry name" value="RfaE_dom_II"/>
</dbReference>
<name>C6HVQ0_9BACT</name>
<dbReference type="InterPro" id="IPR050385">
    <property type="entry name" value="Archaeal_FAD_synthase"/>
</dbReference>
<dbReference type="Gene3D" id="3.40.50.620">
    <property type="entry name" value="HUPs"/>
    <property type="match status" value="1"/>
</dbReference>
<dbReference type="EC" id="2.7.7.70" evidence="1"/>
<dbReference type="InterPro" id="IPR004821">
    <property type="entry name" value="Cyt_trans-like"/>
</dbReference>
<evidence type="ECO:0000256" key="2">
    <source>
        <dbReference type="ARBA" id="ARBA00022679"/>
    </source>
</evidence>
<evidence type="ECO:0000313" key="9">
    <source>
        <dbReference type="EMBL" id="EES53347.1"/>
    </source>
</evidence>
<dbReference type="GO" id="GO:0016773">
    <property type="term" value="F:phosphotransferase activity, alcohol group as acceptor"/>
    <property type="evidence" value="ECO:0007669"/>
    <property type="project" value="InterPro"/>
</dbReference>
<protein>
    <recommendedName>
        <fullName evidence="1">D-glycero-beta-D-manno-heptose 1-phosphate adenylyltransferase</fullName>
        <ecNumber evidence="1">2.7.7.70</ecNumber>
    </recommendedName>
</protein>
<dbReference type="NCBIfam" id="TIGR02199">
    <property type="entry name" value="rfaE_dom_II"/>
    <property type="match status" value="1"/>
</dbReference>
<evidence type="ECO:0000256" key="3">
    <source>
        <dbReference type="ARBA" id="ARBA00022695"/>
    </source>
</evidence>
<keyword evidence="4" id="KW-0547">Nucleotide-binding</keyword>
<organism evidence="9 10">
    <name type="scientific">Leptospirillum ferrodiazotrophum</name>
    <dbReference type="NCBI Taxonomy" id="412449"/>
    <lineage>
        <taxon>Bacteria</taxon>
        <taxon>Pseudomonadati</taxon>
        <taxon>Nitrospirota</taxon>
        <taxon>Nitrospiria</taxon>
        <taxon>Nitrospirales</taxon>
        <taxon>Nitrospiraceae</taxon>
        <taxon>Leptospirillum</taxon>
    </lineage>
</organism>
<comment type="catalytic activity">
    <reaction evidence="7">
        <text>D-glycero-beta-D-manno-heptose 1-phosphate + ATP + H(+) = ADP-D-glycero-beta-D-manno-heptose + diphosphate</text>
        <dbReference type="Rhea" id="RHEA:27465"/>
        <dbReference type="ChEBI" id="CHEBI:15378"/>
        <dbReference type="ChEBI" id="CHEBI:30616"/>
        <dbReference type="ChEBI" id="CHEBI:33019"/>
        <dbReference type="ChEBI" id="CHEBI:59967"/>
        <dbReference type="ChEBI" id="CHEBI:61593"/>
        <dbReference type="EC" id="2.7.7.70"/>
    </reaction>
</comment>
<evidence type="ECO:0000256" key="5">
    <source>
        <dbReference type="ARBA" id="ARBA00022840"/>
    </source>
</evidence>
<keyword evidence="2 9" id="KW-0808">Transferase</keyword>
<evidence type="ECO:0000313" key="10">
    <source>
        <dbReference type="Proteomes" id="UP000009374"/>
    </source>
</evidence>
<dbReference type="PANTHER" id="PTHR43793:SF2">
    <property type="entry name" value="BIFUNCTIONAL PROTEIN HLDE"/>
    <property type="match status" value="1"/>
</dbReference>
<dbReference type="GO" id="GO:0016779">
    <property type="term" value="F:nucleotidyltransferase activity"/>
    <property type="evidence" value="ECO:0007669"/>
    <property type="project" value="UniProtKB-KW"/>
</dbReference>
<dbReference type="AlphaFoldDB" id="C6HVQ0"/>
<feature type="domain" description="Cytidyltransferase-like" evidence="8">
    <location>
        <begin position="43"/>
        <end position="135"/>
    </location>
</feature>
<dbReference type="InterPro" id="IPR014729">
    <property type="entry name" value="Rossmann-like_a/b/a_fold"/>
</dbReference>
<keyword evidence="5" id="KW-0067">ATP-binding</keyword>
<dbReference type="GO" id="GO:0005975">
    <property type="term" value="P:carbohydrate metabolic process"/>
    <property type="evidence" value="ECO:0007669"/>
    <property type="project" value="InterPro"/>
</dbReference>
<dbReference type="NCBIfam" id="TIGR00125">
    <property type="entry name" value="cyt_tran_rel"/>
    <property type="match status" value="1"/>
</dbReference>
<evidence type="ECO:0000256" key="4">
    <source>
        <dbReference type="ARBA" id="ARBA00022741"/>
    </source>
</evidence>
<keyword evidence="6" id="KW-0119">Carbohydrate metabolism</keyword>
<dbReference type="Proteomes" id="UP000009374">
    <property type="component" value="Unassembled WGS sequence"/>
</dbReference>
<proteinExistence type="predicted"/>
<dbReference type="GO" id="GO:0005524">
    <property type="term" value="F:ATP binding"/>
    <property type="evidence" value="ECO:0007669"/>
    <property type="project" value="UniProtKB-KW"/>
</dbReference>
<dbReference type="EMBL" id="GG693865">
    <property type="protein sequence ID" value="EES53347.1"/>
    <property type="molecule type" value="Genomic_DNA"/>
</dbReference>